<dbReference type="Pfam" id="PF13356">
    <property type="entry name" value="Arm-DNA-bind_3"/>
    <property type="match status" value="1"/>
</dbReference>
<dbReference type="Gene3D" id="3.30.160.390">
    <property type="entry name" value="Integrase, DNA-binding domain"/>
    <property type="match status" value="1"/>
</dbReference>
<evidence type="ECO:0000256" key="1">
    <source>
        <dbReference type="ARBA" id="ARBA00008857"/>
    </source>
</evidence>
<gene>
    <name evidence="5" type="ORF">FOZ76_03035</name>
</gene>
<dbReference type="InterPro" id="IPR011010">
    <property type="entry name" value="DNA_brk_join_enz"/>
</dbReference>
<dbReference type="InterPro" id="IPR038488">
    <property type="entry name" value="Integrase_DNA-bd_sf"/>
</dbReference>
<organism evidence="5 6">
    <name type="scientific">Verticiella sediminum</name>
    <dbReference type="NCBI Taxonomy" id="1247510"/>
    <lineage>
        <taxon>Bacteria</taxon>
        <taxon>Pseudomonadati</taxon>
        <taxon>Pseudomonadota</taxon>
        <taxon>Betaproteobacteria</taxon>
        <taxon>Burkholderiales</taxon>
        <taxon>Alcaligenaceae</taxon>
        <taxon>Verticiella</taxon>
    </lineage>
</organism>
<dbReference type="InterPro" id="IPR010998">
    <property type="entry name" value="Integrase_recombinase_N"/>
</dbReference>
<dbReference type="Gene3D" id="1.10.150.130">
    <property type="match status" value="1"/>
</dbReference>
<reference evidence="5 6" key="1">
    <citation type="submission" date="2019-07" db="EMBL/GenBank/DDBJ databases">
        <title>Qingshengfaniella alkalisoli gen. nov., sp. nov., isolated from saline soil.</title>
        <authorList>
            <person name="Xu L."/>
            <person name="Huang X.-X."/>
            <person name="Sun J.-Q."/>
        </authorList>
    </citation>
    <scope>NUCLEOTIDE SEQUENCE [LARGE SCALE GENOMIC DNA]</scope>
    <source>
        <strain evidence="5 6">DSM 27279</strain>
    </source>
</reference>
<evidence type="ECO:0000256" key="2">
    <source>
        <dbReference type="ARBA" id="ARBA00022908"/>
    </source>
</evidence>
<feature type="domain" description="Integrase DNA-binding" evidence="4">
    <location>
        <begin position="1"/>
        <end position="38"/>
    </location>
</feature>
<sequence length="263" mass="29067">MTLGNYPDLALASARKLASSYRVQIDAGADPAAEKQAAKRAAQAEKSVAWLIDDYQTKILPGLSASTNRTYSRQRKRIRTQFGGRPAPSINGSDIATLLRRYQERGWREAESFWIVAKELFKHGPGQHVITTHPCTDIDLEAVIGKRPAPRKRLMLTNAELKHVMNPSMNRINQLAVWVLLATMVRSNEFVTALWANVHLDEETVDALGCALANTGVENRNGYGRAPDAAGGRLVPRTAAIGLELRVRCTCPHLQPPRVSARR</sequence>
<dbReference type="AlphaFoldDB" id="A0A556AZH1"/>
<evidence type="ECO:0000259" key="4">
    <source>
        <dbReference type="Pfam" id="PF13356"/>
    </source>
</evidence>
<comment type="similarity">
    <text evidence="1">Belongs to the 'phage' integrase family.</text>
</comment>
<protein>
    <submittedName>
        <fullName evidence="5">Integrase family protein</fullName>
    </submittedName>
</protein>
<dbReference type="GO" id="GO:0015074">
    <property type="term" value="P:DNA integration"/>
    <property type="evidence" value="ECO:0007669"/>
    <property type="project" value="UniProtKB-KW"/>
</dbReference>
<dbReference type="InterPro" id="IPR025166">
    <property type="entry name" value="Integrase_DNA_bind_dom"/>
</dbReference>
<dbReference type="EMBL" id="VLTJ01000005">
    <property type="protein sequence ID" value="TSH98340.1"/>
    <property type="molecule type" value="Genomic_DNA"/>
</dbReference>
<keyword evidence="6" id="KW-1185">Reference proteome</keyword>
<accession>A0A556AZH1</accession>
<dbReference type="Proteomes" id="UP000318405">
    <property type="component" value="Unassembled WGS sequence"/>
</dbReference>
<proteinExistence type="inferred from homology"/>
<keyword evidence="2" id="KW-0229">DNA integration</keyword>
<comment type="caution">
    <text evidence="5">The sequence shown here is derived from an EMBL/GenBank/DDBJ whole genome shotgun (WGS) entry which is preliminary data.</text>
</comment>
<evidence type="ECO:0000313" key="5">
    <source>
        <dbReference type="EMBL" id="TSH98340.1"/>
    </source>
</evidence>
<dbReference type="OrthoDB" id="9775880at2"/>
<dbReference type="PANTHER" id="PTHR30629">
    <property type="entry name" value="PROPHAGE INTEGRASE"/>
    <property type="match status" value="1"/>
</dbReference>
<evidence type="ECO:0000313" key="6">
    <source>
        <dbReference type="Proteomes" id="UP000318405"/>
    </source>
</evidence>
<dbReference type="InterPro" id="IPR050808">
    <property type="entry name" value="Phage_Integrase"/>
</dbReference>
<evidence type="ECO:0000256" key="3">
    <source>
        <dbReference type="ARBA" id="ARBA00023125"/>
    </source>
</evidence>
<keyword evidence="3" id="KW-0238">DNA-binding</keyword>
<name>A0A556AZH1_9BURK</name>
<dbReference type="PANTHER" id="PTHR30629:SF2">
    <property type="entry name" value="PROPHAGE INTEGRASE INTS-RELATED"/>
    <property type="match status" value="1"/>
</dbReference>
<dbReference type="SUPFAM" id="SSF56349">
    <property type="entry name" value="DNA breaking-rejoining enzymes"/>
    <property type="match status" value="1"/>
</dbReference>
<dbReference type="GO" id="GO:0003677">
    <property type="term" value="F:DNA binding"/>
    <property type="evidence" value="ECO:0007669"/>
    <property type="project" value="UniProtKB-KW"/>
</dbReference>